<dbReference type="eggNOG" id="KOG1472">
    <property type="taxonomic scope" value="Eukaryota"/>
</dbReference>
<dbReference type="GO" id="GO:0010484">
    <property type="term" value="F:histone H3 acetyltransferase activity"/>
    <property type="evidence" value="ECO:0007669"/>
    <property type="project" value="TreeGrafter"/>
</dbReference>
<dbReference type="SMART" id="SM00297">
    <property type="entry name" value="BROMO"/>
    <property type="match status" value="1"/>
</dbReference>
<evidence type="ECO:0000259" key="4">
    <source>
        <dbReference type="PROSITE" id="PS50014"/>
    </source>
</evidence>
<dbReference type="PANTHER" id="PTHR45750">
    <property type="entry name" value="GH11602P"/>
    <property type="match status" value="1"/>
</dbReference>
<sequence length="258" mass="29385">MRLLSKSHVSNSPPEEWANSSLQSTRSLLLPFGNWLRVNRATVNKDEVPDYYNVIETPMDLSTMEERLEHDKYATPRGLVDGLKLIFSKYQRYNDATTAAVQGPSHLGIQGGSTTYQSANDWKIVGKLSEHNSQSNAENYKDDPRLTEAWGLFECVNTRTTTGLCTKTSVMISVKHPSKRESTVQLLGCYIVGFPDSRKSRAADVWDPEIGWEWRLSNDIIPWYWKDEGLAYHVINVHLPNHYVARDEDLGDPRRVTV</sequence>
<dbReference type="GeneID" id="8100270"/>
<feature type="domain" description="Bromo" evidence="4">
    <location>
        <begin position="24"/>
        <end position="101"/>
    </location>
</feature>
<dbReference type="Gene3D" id="1.20.920.10">
    <property type="entry name" value="Bromodomain-like"/>
    <property type="match status" value="1"/>
</dbReference>
<proteinExistence type="predicted"/>
<dbReference type="AlphaFoldDB" id="B8MCF6"/>
<dbReference type="GO" id="GO:0000123">
    <property type="term" value="C:histone acetyltransferase complex"/>
    <property type="evidence" value="ECO:0007669"/>
    <property type="project" value="TreeGrafter"/>
</dbReference>
<dbReference type="InParanoid" id="B8MCF6"/>
<dbReference type="HOGENOM" id="CLU_1078399_0_0_1"/>
<dbReference type="SUPFAM" id="SSF47370">
    <property type="entry name" value="Bromodomain"/>
    <property type="match status" value="1"/>
</dbReference>
<dbReference type="InterPro" id="IPR036427">
    <property type="entry name" value="Bromodomain-like_sf"/>
</dbReference>
<evidence type="ECO:0000313" key="6">
    <source>
        <dbReference type="Proteomes" id="UP000001745"/>
    </source>
</evidence>
<evidence type="ECO:0000256" key="3">
    <source>
        <dbReference type="SAM" id="MobiDB-lite"/>
    </source>
</evidence>
<feature type="region of interest" description="Disordered" evidence="3">
    <location>
        <begin position="1"/>
        <end position="20"/>
    </location>
</feature>
<dbReference type="InterPro" id="IPR037800">
    <property type="entry name" value="GCN5"/>
</dbReference>
<evidence type="ECO:0000256" key="1">
    <source>
        <dbReference type="ARBA" id="ARBA00023117"/>
    </source>
</evidence>
<evidence type="ECO:0000256" key="2">
    <source>
        <dbReference type="PROSITE-ProRule" id="PRU00035"/>
    </source>
</evidence>
<dbReference type="InterPro" id="IPR001487">
    <property type="entry name" value="Bromodomain"/>
</dbReference>
<name>B8MCF6_TALSN</name>
<keyword evidence="6" id="KW-1185">Reference proteome</keyword>
<dbReference type="PANTHER" id="PTHR45750:SF3">
    <property type="entry name" value="HISTONE ACETYLTRANSFERASE"/>
    <property type="match status" value="1"/>
</dbReference>
<dbReference type="PROSITE" id="PS50014">
    <property type="entry name" value="BROMODOMAIN_2"/>
    <property type="match status" value="1"/>
</dbReference>
<evidence type="ECO:0000313" key="5">
    <source>
        <dbReference type="EMBL" id="EED18772.1"/>
    </source>
</evidence>
<dbReference type="VEuPathDB" id="FungiDB:TSTA_124910"/>
<dbReference type="RefSeq" id="XP_002482764.1">
    <property type="nucleotide sequence ID" value="XM_002482719.1"/>
</dbReference>
<reference evidence="6" key="1">
    <citation type="journal article" date="2015" name="Genome Announc.">
        <title>Genome sequence of the AIDS-associated pathogen Penicillium marneffei (ATCC18224) and its near taxonomic relative Talaromyces stipitatus (ATCC10500).</title>
        <authorList>
            <person name="Nierman W.C."/>
            <person name="Fedorova-Abrams N.D."/>
            <person name="Andrianopoulos A."/>
        </authorList>
    </citation>
    <scope>NUCLEOTIDE SEQUENCE [LARGE SCALE GENOMIC DNA]</scope>
    <source>
        <strain evidence="6">ATCC 10500 / CBS 375.48 / QM 6759 / NRRL 1006</strain>
    </source>
</reference>
<gene>
    <name evidence="5" type="ORF">TSTA_124910</name>
</gene>
<protein>
    <submittedName>
        <fullName evidence="5">Bromodomain-containing protein, putative</fullName>
    </submittedName>
</protein>
<keyword evidence="1 2" id="KW-0103">Bromodomain</keyword>
<feature type="compositionally biased region" description="Polar residues" evidence="3">
    <location>
        <begin position="7"/>
        <end position="20"/>
    </location>
</feature>
<dbReference type="STRING" id="441959.B8MCF6"/>
<dbReference type="OrthoDB" id="1937912at2759"/>
<dbReference type="PRINTS" id="PR00503">
    <property type="entry name" value="BROMODOMAIN"/>
</dbReference>
<accession>B8MCF6</accession>
<organism evidence="5 6">
    <name type="scientific">Talaromyces stipitatus (strain ATCC 10500 / CBS 375.48 / QM 6759 / NRRL 1006)</name>
    <name type="common">Penicillium stipitatum</name>
    <dbReference type="NCBI Taxonomy" id="441959"/>
    <lineage>
        <taxon>Eukaryota</taxon>
        <taxon>Fungi</taxon>
        <taxon>Dikarya</taxon>
        <taxon>Ascomycota</taxon>
        <taxon>Pezizomycotina</taxon>
        <taxon>Eurotiomycetes</taxon>
        <taxon>Eurotiomycetidae</taxon>
        <taxon>Eurotiales</taxon>
        <taxon>Trichocomaceae</taxon>
        <taxon>Talaromyces</taxon>
        <taxon>Talaromyces sect. Talaromyces</taxon>
    </lineage>
</organism>
<dbReference type="Pfam" id="PF00439">
    <property type="entry name" value="Bromodomain"/>
    <property type="match status" value="1"/>
</dbReference>
<dbReference type="Proteomes" id="UP000001745">
    <property type="component" value="Unassembled WGS sequence"/>
</dbReference>
<dbReference type="GO" id="GO:0045944">
    <property type="term" value="P:positive regulation of transcription by RNA polymerase II"/>
    <property type="evidence" value="ECO:0007669"/>
    <property type="project" value="TreeGrafter"/>
</dbReference>
<dbReference type="EMBL" id="EQ962655">
    <property type="protein sequence ID" value="EED18772.1"/>
    <property type="molecule type" value="Genomic_DNA"/>
</dbReference>